<protein>
    <submittedName>
        <fullName evidence="1">Uncharacterized protein</fullName>
    </submittedName>
</protein>
<dbReference type="AlphaFoldDB" id="A0AAV2FVW2"/>
<evidence type="ECO:0000313" key="1">
    <source>
        <dbReference type="EMBL" id="CAL1402469.1"/>
    </source>
</evidence>
<organism evidence="1 2">
    <name type="scientific">Linum trigynum</name>
    <dbReference type="NCBI Taxonomy" id="586398"/>
    <lineage>
        <taxon>Eukaryota</taxon>
        <taxon>Viridiplantae</taxon>
        <taxon>Streptophyta</taxon>
        <taxon>Embryophyta</taxon>
        <taxon>Tracheophyta</taxon>
        <taxon>Spermatophyta</taxon>
        <taxon>Magnoliopsida</taxon>
        <taxon>eudicotyledons</taxon>
        <taxon>Gunneridae</taxon>
        <taxon>Pentapetalae</taxon>
        <taxon>rosids</taxon>
        <taxon>fabids</taxon>
        <taxon>Malpighiales</taxon>
        <taxon>Linaceae</taxon>
        <taxon>Linum</taxon>
    </lineage>
</organism>
<dbReference type="EMBL" id="OZ034820">
    <property type="protein sequence ID" value="CAL1402469.1"/>
    <property type="molecule type" value="Genomic_DNA"/>
</dbReference>
<gene>
    <name evidence="1" type="ORF">LTRI10_LOCUS42464</name>
</gene>
<proteinExistence type="predicted"/>
<name>A0AAV2FVW2_9ROSI</name>
<reference evidence="1 2" key="1">
    <citation type="submission" date="2024-04" db="EMBL/GenBank/DDBJ databases">
        <authorList>
            <person name="Fracassetti M."/>
        </authorList>
    </citation>
    <scope>NUCLEOTIDE SEQUENCE [LARGE SCALE GENOMIC DNA]</scope>
</reference>
<dbReference type="Proteomes" id="UP001497516">
    <property type="component" value="Chromosome 7"/>
</dbReference>
<evidence type="ECO:0000313" key="2">
    <source>
        <dbReference type="Proteomes" id="UP001497516"/>
    </source>
</evidence>
<keyword evidence="2" id="KW-1185">Reference proteome</keyword>
<accession>A0AAV2FVW2</accession>
<sequence>MRATTATKELSNFHASLEFACSLSCSISPSRDSNRQMTPTRLVASRPPSALSMSIASLSACLSDRGHLRLGNILGGSGVPVSTYGTAPTLLCKHH</sequence>